<evidence type="ECO:0000256" key="3">
    <source>
        <dbReference type="ARBA" id="ARBA00022741"/>
    </source>
</evidence>
<keyword evidence="10" id="KW-1185">Reference proteome</keyword>
<keyword evidence="3" id="KW-0547">Nucleotide-binding</keyword>
<comment type="similarity">
    <text evidence="2">Belongs to the GTP-binding SRP family.</text>
</comment>
<proteinExistence type="inferred from homology"/>
<evidence type="ECO:0000256" key="1">
    <source>
        <dbReference type="ARBA" id="ARBA00004515"/>
    </source>
</evidence>
<evidence type="ECO:0000259" key="7">
    <source>
        <dbReference type="SMART" id="SM00382"/>
    </source>
</evidence>
<feature type="domain" description="SRP54-type proteins GTP-binding" evidence="8">
    <location>
        <begin position="137"/>
        <end position="325"/>
    </location>
</feature>
<feature type="domain" description="AAA+ ATPase" evidence="7">
    <location>
        <begin position="136"/>
        <end position="304"/>
    </location>
</feature>
<keyword evidence="5" id="KW-0472">Membrane</keyword>
<dbReference type="InterPro" id="IPR003593">
    <property type="entry name" value="AAA+_ATPase"/>
</dbReference>
<dbReference type="Gene3D" id="3.40.50.300">
    <property type="entry name" value="P-loop containing nucleotide triphosphate hydrolases"/>
    <property type="match status" value="1"/>
</dbReference>
<dbReference type="RefSeq" id="WP_150002141.1">
    <property type="nucleotide sequence ID" value="NZ_BKCM01000005.1"/>
</dbReference>
<evidence type="ECO:0000256" key="4">
    <source>
        <dbReference type="ARBA" id="ARBA00023134"/>
    </source>
</evidence>
<dbReference type="EMBL" id="BKCM01000005">
    <property type="protein sequence ID" value="GER00645.1"/>
    <property type="molecule type" value="Genomic_DNA"/>
</dbReference>
<organism evidence="9 10">
    <name type="scientific">Iodidimonas gelatinilytica</name>
    <dbReference type="NCBI Taxonomy" id="1236966"/>
    <lineage>
        <taxon>Bacteria</taxon>
        <taxon>Pseudomonadati</taxon>
        <taxon>Pseudomonadota</taxon>
        <taxon>Alphaproteobacteria</taxon>
        <taxon>Iodidimonadales</taxon>
        <taxon>Iodidimonadaceae</taxon>
        <taxon>Iodidimonas</taxon>
    </lineage>
</organism>
<dbReference type="GO" id="GO:0005525">
    <property type="term" value="F:GTP binding"/>
    <property type="evidence" value="ECO:0007669"/>
    <property type="project" value="UniProtKB-KW"/>
</dbReference>
<comment type="caution">
    <text evidence="9">The sequence shown here is derived from an EMBL/GenBank/DDBJ whole genome shotgun (WGS) entry which is preliminary data.</text>
</comment>
<dbReference type="GO" id="GO:0005886">
    <property type="term" value="C:plasma membrane"/>
    <property type="evidence" value="ECO:0007669"/>
    <property type="project" value="UniProtKB-SubCell"/>
</dbReference>
<name>A0A5A7MYW2_9PROT</name>
<dbReference type="PANTHER" id="PTHR43134">
    <property type="entry name" value="SIGNAL RECOGNITION PARTICLE RECEPTOR SUBUNIT ALPHA"/>
    <property type="match status" value="1"/>
</dbReference>
<dbReference type="Pfam" id="PF00448">
    <property type="entry name" value="SRP54"/>
    <property type="match status" value="1"/>
</dbReference>
<dbReference type="InterPro" id="IPR000897">
    <property type="entry name" value="SRP54_GTPase_dom"/>
</dbReference>
<dbReference type="SMART" id="SM00962">
    <property type="entry name" value="SRP54"/>
    <property type="match status" value="1"/>
</dbReference>
<comment type="subcellular location">
    <subcellularLocation>
        <location evidence="1">Cell inner membrane</location>
        <topology evidence="1">Peripheral membrane protein</topology>
        <orientation evidence="1">Cytoplasmic side</orientation>
    </subcellularLocation>
</comment>
<protein>
    <submittedName>
        <fullName evidence="9">GTP-binding protein</fullName>
    </submittedName>
</protein>
<dbReference type="SUPFAM" id="SSF52540">
    <property type="entry name" value="P-loop containing nucleoside triphosphate hydrolases"/>
    <property type="match status" value="1"/>
</dbReference>
<dbReference type="InterPro" id="IPR027417">
    <property type="entry name" value="P-loop_NTPase"/>
</dbReference>
<reference evidence="9 10" key="1">
    <citation type="submission" date="2019-09" db="EMBL/GenBank/DDBJ databases">
        <title>NBRP : Genome information of microbial organism related human and environment.</title>
        <authorList>
            <person name="Hattori M."/>
            <person name="Oshima K."/>
            <person name="Inaba H."/>
            <person name="Suda W."/>
            <person name="Sakamoto M."/>
            <person name="Iino T."/>
            <person name="Kitahara M."/>
            <person name="Oshida Y."/>
            <person name="Iida T."/>
            <person name="Kudo T."/>
            <person name="Itoh T."/>
            <person name="Ohkuma M."/>
        </authorList>
    </citation>
    <scope>NUCLEOTIDE SEQUENCE [LARGE SCALE GENOMIC DNA]</scope>
    <source>
        <strain evidence="9 10">Mie-1</strain>
    </source>
</reference>
<gene>
    <name evidence="9" type="ORF">JCM17845_12680</name>
</gene>
<keyword evidence="4" id="KW-0342">GTP-binding</keyword>
<accession>A0A5A7MYW2</accession>
<dbReference type="AlphaFoldDB" id="A0A5A7MYW2"/>
<dbReference type="GO" id="GO:0003924">
    <property type="term" value="F:GTPase activity"/>
    <property type="evidence" value="ECO:0007669"/>
    <property type="project" value="TreeGrafter"/>
</dbReference>
<evidence type="ECO:0000256" key="6">
    <source>
        <dbReference type="SAM" id="MobiDB-lite"/>
    </source>
</evidence>
<dbReference type="Proteomes" id="UP000325187">
    <property type="component" value="Unassembled WGS sequence"/>
</dbReference>
<evidence type="ECO:0000313" key="9">
    <source>
        <dbReference type="EMBL" id="GER00645.1"/>
    </source>
</evidence>
<dbReference type="GO" id="GO:0006614">
    <property type="term" value="P:SRP-dependent cotranslational protein targeting to membrane"/>
    <property type="evidence" value="ECO:0007669"/>
    <property type="project" value="InterPro"/>
</dbReference>
<sequence length="341" mass="36239">MRLKSFSAKSMKEVMAEVREAMGPDAIIISVEQSSTGGGVRVTAAVDGDQSPPREVTTPQTRPAPATEDKQRGPSFITPEFDIADLKAIIGHHGLPYDLAERVMDAAKSFEAASLADALAHAFDSLIGFSPLGLSLPRPIMLVGPPGAGKTVSAAKLAAEARVNGHSVKLITTDMVKSGGVHQLDHYAKLMDLDIGTAQTAEDLVTAIERDRPAELTLIDSCGVNPYSMDELERLVRLLKAADAEPVLVLPAGLDPAESADIGEIFAQMGARRFIATRLDGARRYASLLTIARGGRLALAGLSRSPFVAEPLETPAPLMLARLFATLPTALSRKRAKERMS</sequence>
<dbReference type="SMART" id="SM00382">
    <property type="entry name" value="AAA"/>
    <property type="match status" value="1"/>
</dbReference>
<dbReference type="GO" id="GO:0005047">
    <property type="term" value="F:signal recognition particle binding"/>
    <property type="evidence" value="ECO:0007669"/>
    <property type="project" value="TreeGrafter"/>
</dbReference>
<feature type="region of interest" description="Disordered" evidence="6">
    <location>
        <begin position="43"/>
        <end position="75"/>
    </location>
</feature>
<evidence type="ECO:0000256" key="5">
    <source>
        <dbReference type="ARBA" id="ARBA00023136"/>
    </source>
</evidence>
<dbReference type="PANTHER" id="PTHR43134:SF3">
    <property type="entry name" value="FLAGELLAR BIOSYNTHESIS PROTEIN FLHF"/>
    <property type="match status" value="1"/>
</dbReference>
<evidence type="ECO:0000256" key="2">
    <source>
        <dbReference type="ARBA" id="ARBA00008531"/>
    </source>
</evidence>
<evidence type="ECO:0000313" key="10">
    <source>
        <dbReference type="Proteomes" id="UP000325187"/>
    </source>
</evidence>
<evidence type="ECO:0000259" key="8">
    <source>
        <dbReference type="SMART" id="SM00962"/>
    </source>
</evidence>